<feature type="compositionally biased region" description="Pro residues" evidence="2">
    <location>
        <begin position="644"/>
        <end position="653"/>
    </location>
</feature>
<dbReference type="InterPro" id="IPR011992">
    <property type="entry name" value="EF-hand-dom_pair"/>
</dbReference>
<feature type="compositionally biased region" description="Basic and acidic residues" evidence="2">
    <location>
        <begin position="258"/>
        <end position="269"/>
    </location>
</feature>
<dbReference type="GO" id="GO:0030130">
    <property type="term" value="C:clathrin coat of trans-Golgi network vesicle"/>
    <property type="evidence" value="ECO:0007669"/>
    <property type="project" value="TreeGrafter"/>
</dbReference>
<feature type="region of interest" description="Disordered" evidence="2">
    <location>
        <begin position="199"/>
        <end position="218"/>
    </location>
</feature>
<dbReference type="InterPro" id="IPR039656">
    <property type="entry name" value="SYNRG"/>
</dbReference>
<dbReference type="PANTHER" id="PTHR15463">
    <property type="entry name" value="AP1 GAMMA SUBUNIT BINDING PROTEIN 1"/>
    <property type="match status" value="1"/>
</dbReference>
<feature type="compositionally biased region" description="Pro residues" evidence="2">
    <location>
        <begin position="471"/>
        <end position="481"/>
    </location>
</feature>
<evidence type="ECO:0000259" key="3">
    <source>
        <dbReference type="PROSITE" id="PS50031"/>
    </source>
</evidence>
<feature type="domain" description="EH" evidence="3">
    <location>
        <begin position="336"/>
        <end position="418"/>
    </location>
</feature>
<dbReference type="CDD" id="cd00052">
    <property type="entry name" value="EH"/>
    <property type="match status" value="1"/>
</dbReference>
<dbReference type="InterPro" id="IPR000261">
    <property type="entry name" value="EH_dom"/>
</dbReference>
<dbReference type="Pfam" id="PF12763">
    <property type="entry name" value="EH"/>
    <property type="match status" value="1"/>
</dbReference>
<feature type="region of interest" description="Disordered" evidence="2">
    <location>
        <begin position="615"/>
        <end position="715"/>
    </location>
</feature>
<feature type="region of interest" description="Disordered" evidence="2">
    <location>
        <begin position="1129"/>
        <end position="1153"/>
    </location>
</feature>
<feature type="compositionally biased region" description="Low complexity" evidence="2">
    <location>
        <begin position="767"/>
        <end position="790"/>
    </location>
</feature>
<dbReference type="PROSITE" id="PS50031">
    <property type="entry name" value="EH"/>
    <property type="match status" value="1"/>
</dbReference>
<feature type="region of interest" description="Disordered" evidence="2">
    <location>
        <begin position="153"/>
        <end position="185"/>
    </location>
</feature>
<evidence type="ECO:0000256" key="2">
    <source>
        <dbReference type="SAM" id="MobiDB-lite"/>
    </source>
</evidence>
<accession>A0A7K9WB07</accession>
<dbReference type="SMART" id="SM00027">
    <property type="entry name" value="EH"/>
    <property type="match status" value="1"/>
</dbReference>
<feature type="compositionally biased region" description="Low complexity" evidence="2">
    <location>
        <begin position="701"/>
        <end position="713"/>
    </location>
</feature>
<dbReference type="SUPFAM" id="SSF47473">
    <property type="entry name" value="EF-hand"/>
    <property type="match status" value="1"/>
</dbReference>
<feature type="region of interest" description="Disordered" evidence="2">
    <location>
        <begin position="745"/>
        <end position="790"/>
    </location>
</feature>
<comment type="caution">
    <text evidence="4">The sequence shown here is derived from an EMBL/GenBank/DDBJ whole genome shotgun (WGS) entry which is preliminary data.</text>
</comment>
<feature type="compositionally biased region" description="Polar residues" evidence="2">
    <location>
        <begin position="273"/>
        <end position="285"/>
    </location>
</feature>
<evidence type="ECO:0000313" key="4">
    <source>
        <dbReference type="EMBL" id="NXI81703.1"/>
    </source>
</evidence>
<dbReference type="PANTHER" id="PTHR15463:SF2">
    <property type="entry name" value="SYNERGIN GAMMA"/>
    <property type="match status" value="1"/>
</dbReference>
<feature type="region of interest" description="Disordered" evidence="2">
    <location>
        <begin position="855"/>
        <end position="880"/>
    </location>
</feature>
<feature type="non-terminal residue" evidence="4">
    <location>
        <position position="1368"/>
    </location>
</feature>
<feature type="region of interest" description="Disordered" evidence="2">
    <location>
        <begin position="471"/>
        <end position="507"/>
    </location>
</feature>
<dbReference type="Pfam" id="PF25999">
    <property type="entry name" value="SYNRG_C"/>
    <property type="match status" value="1"/>
</dbReference>
<keyword evidence="1" id="KW-0175">Coiled coil</keyword>
<name>A0A7K9WB07_9PASS</name>
<keyword evidence="5" id="KW-1185">Reference proteome</keyword>
<feature type="compositionally biased region" description="Low complexity" evidence="2">
    <location>
        <begin position="482"/>
        <end position="493"/>
    </location>
</feature>
<feature type="compositionally biased region" description="Low complexity" evidence="2">
    <location>
        <begin position="962"/>
        <end position="977"/>
    </location>
</feature>
<gene>
    <name evidence="4" type="primary">Synrg</name>
    <name evidence="4" type="ORF">RHIDAH_R11141</name>
</gene>
<feature type="region of interest" description="Disordered" evidence="2">
    <location>
        <begin position="249"/>
        <end position="304"/>
    </location>
</feature>
<feature type="compositionally biased region" description="Polar residues" evidence="2">
    <location>
        <begin position="538"/>
        <end position="547"/>
    </location>
</feature>
<dbReference type="InterPro" id="IPR059024">
    <property type="entry name" value="SYNRG_C"/>
</dbReference>
<feature type="coiled-coil region" evidence="1">
    <location>
        <begin position="93"/>
        <end position="129"/>
    </location>
</feature>
<evidence type="ECO:0000313" key="5">
    <source>
        <dbReference type="Proteomes" id="UP000561178"/>
    </source>
</evidence>
<feature type="compositionally biased region" description="Polar residues" evidence="2">
    <location>
        <begin position="934"/>
        <end position="943"/>
    </location>
</feature>
<dbReference type="EMBL" id="VXAC01003947">
    <property type="protein sequence ID" value="NXI81703.1"/>
    <property type="molecule type" value="Genomic_DNA"/>
</dbReference>
<feature type="non-terminal residue" evidence="4">
    <location>
        <position position="1"/>
    </location>
</feature>
<dbReference type="Proteomes" id="UP000561178">
    <property type="component" value="Unassembled WGS sequence"/>
</dbReference>
<reference evidence="4 5" key="1">
    <citation type="submission" date="2019-09" db="EMBL/GenBank/DDBJ databases">
        <title>Bird 10,000 Genomes (B10K) Project - Family phase.</title>
        <authorList>
            <person name="Zhang G."/>
        </authorList>
    </citation>
    <scope>NUCLEOTIDE SEQUENCE [LARGE SCALE GENOMIC DNA]</scope>
    <source>
        <strain evidence="4">B10K-DU-001-49</strain>
        <tissue evidence="4">Muscle</tissue>
    </source>
</reference>
<feature type="region of interest" description="Disordered" evidence="2">
    <location>
        <begin position="534"/>
        <end position="555"/>
    </location>
</feature>
<feature type="region of interest" description="Disordered" evidence="2">
    <location>
        <begin position="903"/>
        <end position="977"/>
    </location>
</feature>
<feature type="compositionally biased region" description="Polar residues" evidence="2">
    <location>
        <begin position="903"/>
        <end position="914"/>
    </location>
</feature>
<sequence length="1368" mass="145153">SCSFMFPVAGGLGPPQGMIPMQQQGFPMVPVMQTNMPGMMGMNYGSQMPPGPMTMQGGMALGPMPTAGMPYMGQASFLGMRPAAPQYTPDMQKQFAEEQQKRFEHQQKFLEEERKRRQFEEQKQKLRLLSSVKPKTGEKSRDDALEAIKGNLDGFSRDAKMHPTPATHPKKPDHPTPSHSAVSVSHSAFLDDEEFSDFMQGPVESPKVVPQSTSQPFHPAAEAGQLLSERAVLHPVPPAQAPVLSTLHANGSDESEQEQTKLKTSEVGHKASAASQAHPSLTSSDWDVVGGHESGPTAAAEVHKASEQNRAVEECGVGVFPPQDPIQQMMPAWIYNDSLVPELYKKILESTLTPAGIDTAKLYPILMSSGLPRETLGQIWALANRTTPGKLTKEELYSVLAMIAVAQRGIPALTPDVLNQFPAAPVPTLSGFPVPLPGGVSQPPLLPAAPPASVGLGIGPSVLGMSLPGPAAPPAPAPAPAPAGGAAAQPSGAFLPSYPPGQVVKPEDDDFQEFQDASKSGSLDDSFSDFQGDAAKAATSQHRSSVPSLLMPLPGNKPLSSADKYAVFKGMATEKPSESAAAFGDGGDKYSAFRELEQPAESKYLGENLAEFKPAGADDGFTDFKTADSISPLEPPSKDKTFPAPFPPVPTQPKQPTQAKAPLNLADLELFSSPGENKQPSFPPAFNTSKPGSFPPPPLPSASAQPAPSKTSSLADDFGEFNLFGEFSNGASASGQDDFADFMAFNNSGGFSEQKPDDKYNALKLEAGPGAQAGSSASAAKAGQSSATTATPTKYDIFKQLSLEGSGAGCEEAKDSALSSVKSDDDFADFHSNKFSSSGAEKSLVDKVAAFKQAKEDSASVKSLDLPSIGGSSVGKEDSEDALSVQFDMKLADVGGDLKHVMSDSSLDLPTVSGQHPPAADVDDLKGGPFGSCHSGSAVSSLASYDWSGSDRDDVQQGKRLSSFAQPSGSGSSAATSVLQKKETLFGSSENITMTTVSKVTTFSSEDALQDVSFAAFANFKDSGPASSAPSDDDVGDFGDFARPASEAQDAAAADTALGADFLTGVSSELRREATDDFGEFQSEKPKISKFDFLVATSQGKVKSSEEMIKSELATFDLSVQGSHKRSLSLGDREISRSSPLPALEQPFRDRSNTLSEKPALPVIRDKYKDLTGEVEESERYAYEWQRCLESALQVIKKANDTLNGISSSSVCTEVIQSAQGMEYLLGVVEVYRVTKRVELGIKATAVCSEKLQKLLKDIDKVWNNLISFMSLAALTPDENSLDFSSCMLRPGIKNAQDLACGVCLLNVDSRSKKEEKPVEELPKKAFNSETDNFKLAYGGHQYHASCANFWINCVEPKPPGLILPDLL</sequence>
<proteinExistence type="predicted"/>
<dbReference type="Gene3D" id="1.10.238.10">
    <property type="entry name" value="EF-hand"/>
    <property type="match status" value="1"/>
</dbReference>
<protein>
    <submittedName>
        <fullName evidence="4">SYNRG protein</fullName>
    </submittedName>
</protein>
<evidence type="ECO:0000256" key="1">
    <source>
        <dbReference type="SAM" id="Coils"/>
    </source>
</evidence>
<organism evidence="4 5">
    <name type="scientific">Rhipidura dahli</name>
    <dbReference type="NCBI Taxonomy" id="667186"/>
    <lineage>
        <taxon>Eukaryota</taxon>
        <taxon>Metazoa</taxon>
        <taxon>Chordata</taxon>
        <taxon>Craniata</taxon>
        <taxon>Vertebrata</taxon>
        <taxon>Euteleostomi</taxon>
        <taxon>Archelosauria</taxon>
        <taxon>Archosauria</taxon>
        <taxon>Dinosauria</taxon>
        <taxon>Saurischia</taxon>
        <taxon>Theropoda</taxon>
        <taxon>Coelurosauria</taxon>
        <taxon>Aves</taxon>
        <taxon>Neognathae</taxon>
        <taxon>Neoaves</taxon>
        <taxon>Telluraves</taxon>
        <taxon>Australaves</taxon>
        <taxon>Passeriformes</taxon>
        <taxon>Rhipiduridae</taxon>
        <taxon>Rhipidura</taxon>
    </lineage>
</organism>